<protein>
    <recommendedName>
        <fullName evidence="3">HNH endonuclease</fullName>
    </recommendedName>
</protein>
<evidence type="ECO:0008006" key="3">
    <source>
        <dbReference type="Google" id="ProtNLM"/>
    </source>
</evidence>
<dbReference type="SUPFAM" id="SSF54060">
    <property type="entry name" value="His-Me finger endonucleases"/>
    <property type="match status" value="1"/>
</dbReference>
<keyword evidence="2" id="KW-1185">Reference proteome</keyword>
<evidence type="ECO:0000313" key="1">
    <source>
        <dbReference type="EMBL" id="MDQ0415672.1"/>
    </source>
</evidence>
<dbReference type="RefSeq" id="WP_307192630.1">
    <property type="nucleotide sequence ID" value="NZ_JAUSUN010000043.1"/>
</dbReference>
<comment type="caution">
    <text evidence="1">The sequence shown here is derived from an EMBL/GenBank/DDBJ whole genome shotgun (WGS) entry which is preliminary data.</text>
</comment>
<gene>
    <name evidence="1" type="ORF">J2S25_003899</name>
</gene>
<dbReference type="InterPro" id="IPR044925">
    <property type="entry name" value="His-Me_finger_sf"/>
</dbReference>
<sequence>MTLGVSHDESRIYFKQEQGSFFGYTDYTHELWKKISSVNWYVSQADIDKGNKTYIYTGSSKFDGYKKLHQVVMIHWYGIEKFTEAYENDFIVEHHDNDAFNCLIENLSFAPNSVNLAKAHTYDKERKEALPLVAINFFKDFTTQKYQITLGFNKDFKIRMKDGTEKGVTVIRLVYNDDFRIVFQDASNLLYNLTKYLKFDLSKLQHIDMEITESKYIFFSNGEEIPAGIEVDGKFVMVLSDHTRLVSVSPNKNLYKKRS</sequence>
<evidence type="ECO:0000313" key="2">
    <source>
        <dbReference type="Proteomes" id="UP001242313"/>
    </source>
</evidence>
<name>A0ABU0G0E6_9BACI</name>
<proteinExistence type="predicted"/>
<accession>A0ABU0G0E6</accession>
<dbReference type="Proteomes" id="UP001242313">
    <property type="component" value="Unassembled WGS sequence"/>
</dbReference>
<dbReference type="EMBL" id="JAUSUN010000043">
    <property type="protein sequence ID" value="MDQ0415672.1"/>
    <property type="molecule type" value="Genomic_DNA"/>
</dbReference>
<reference evidence="1 2" key="1">
    <citation type="submission" date="2023-07" db="EMBL/GenBank/DDBJ databases">
        <title>Genomic Encyclopedia of Type Strains, Phase IV (KMG-IV): sequencing the most valuable type-strain genomes for metagenomic binning, comparative biology and taxonomic classification.</title>
        <authorList>
            <person name="Goeker M."/>
        </authorList>
    </citation>
    <scope>NUCLEOTIDE SEQUENCE [LARGE SCALE GENOMIC DNA]</scope>
    <source>
        <strain evidence="1 2">DSM 19598</strain>
    </source>
</reference>
<organism evidence="1 2">
    <name type="scientific">Mesobacillus stamsii</name>
    <dbReference type="NCBI Taxonomy" id="225347"/>
    <lineage>
        <taxon>Bacteria</taxon>
        <taxon>Bacillati</taxon>
        <taxon>Bacillota</taxon>
        <taxon>Bacilli</taxon>
        <taxon>Bacillales</taxon>
        <taxon>Bacillaceae</taxon>
        <taxon>Mesobacillus</taxon>
    </lineage>
</organism>